<feature type="signal peptide" evidence="1">
    <location>
        <begin position="1"/>
        <end position="20"/>
    </location>
</feature>
<accession>A0A9D7XH70</accession>
<evidence type="ECO:0000313" key="3">
    <source>
        <dbReference type="Proteomes" id="UP000886657"/>
    </source>
</evidence>
<keyword evidence="1" id="KW-0732">Signal</keyword>
<organism evidence="2 3">
    <name type="scientific">Candidatus Geothrix skivensis</name>
    <dbReference type="NCBI Taxonomy" id="2954439"/>
    <lineage>
        <taxon>Bacteria</taxon>
        <taxon>Pseudomonadati</taxon>
        <taxon>Acidobacteriota</taxon>
        <taxon>Holophagae</taxon>
        <taxon>Holophagales</taxon>
        <taxon>Holophagaceae</taxon>
        <taxon>Geothrix</taxon>
    </lineage>
</organism>
<dbReference type="Proteomes" id="UP000886657">
    <property type="component" value="Unassembled WGS sequence"/>
</dbReference>
<dbReference type="EMBL" id="JADKIO010000005">
    <property type="protein sequence ID" value="MBK9795767.1"/>
    <property type="molecule type" value="Genomic_DNA"/>
</dbReference>
<evidence type="ECO:0000256" key="1">
    <source>
        <dbReference type="SAM" id="SignalP"/>
    </source>
</evidence>
<protein>
    <submittedName>
        <fullName evidence="2">Uncharacterized protein</fullName>
    </submittedName>
</protein>
<proteinExistence type="predicted"/>
<name>A0A9D7XH70_9BACT</name>
<reference evidence="2" key="1">
    <citation type="submission" date="2020-10" db="EMBL/GenBank/DDBJ databases">
        <title>Connecting structure to function with the recovery of over 1000 high-quality activated sludge metagenome-assembled genomes encoding full-length rRNA genes using long-read sequencing.</title>
        <authorList>
            <person name="Singleton C.M."/>
            <person name="Petriglieri F."/>
            <person name="Kristensen J.M."/>
            <person name="Kirkegaard R.H."/>
            <person name="Michaelsen T.Y."/>
            <person name="Andersen M.H."/>
            <person name="Karst S.M."/>
            <person name="Dueholm M.S."/>
            <person name="Nielsen P.H."/>
            <person name="Albertsen M."/>
        </authorList>
    </citation>
    <scope>NUCLEOTIDE SEQUENCE</scope>
    <source>
        <strain evidence="2">Skiv_18-Q3-R9-52_MAXAC.067</strain>
    </source>
</reference>
<feature type="chain" id="PRO_5039534643" evidence="1">
    <location>
        <begin position="21"/>
        <end position="191"/>
    </location>
</feature>
<dbReference type="AlphaFoldDB" id="A0A9D7XH70"/>
<evidence type="ECO:0000313" key="2">
    <source>
        <dbReference type="EMBL" id="MBK9795767.1"/>
    </source>
</evidence>
<sequence>MFHPRSFLFVLAALSTALVAQDFGPVIKVATQAFPDKPHFGVVCDYSRNRTAVNDMIHALPEGTRLTVVDVRNPDLVGAAGSILVLRSVDLLGLLPNDPLFSDGKPHATRLINMVQTFNPTILAFGNSPSALQNGCAFAVGEKTGWKLLVNPGDPRIKGVIENITIEPMDPKPSRTARLNPVTVQVVSLAR</sequence>
<comment type="caution">
    <text evidence="2">The sequence shown here is derived from an EMBL/GenBank/DDBJ whole genome shotgun (WGS) entry which is preliminary data.</text>
</comment>
<gene>
    <name evidence="2" type="ORF">IPP58_04620</name>
</gene>